<evidence type="ECO:0000256" key="1">
    <source>
        <dbReference type="SAM" id="MobiDB-lite"/>
    </source>
</evidence>
<reference evidence="2" key="1">
    <citation type="submission" date="2014-09" db="EMBL/GenBank/DDBJ databases">
        <authorList>
            <person name="Magalhaes I.L.F."/>
            <person name="Oliveira U."/>
            <person name="Santos F.R."/>
            <person name="Vidigal T.H.D.A."/>
            <person name="Brescovit A.D."/>
            <person name="Santos A.J."/>
        </authorList>
    </citation>
    <scope>NUCLEOTIDE SEQUENCE</scope>
    <source>
        <tissue evidence="2">Shoot tissue taken approximately 20 cm above the soil surface</tissue>
    </source>
</reference>
<proteinExistence type="predicted"/>
<dbReference type="EMBL" id="GBRH01159695">
    <property type="protein sequence ID" value="JAE38201.1"/>
    <property type="molecule type" value="Transcribed_RNA"/>
</dbReference>
<accession>A0A0A9HTJ4</accession>
<protein>
    <submittedName>
        <fullName evidence="2">Uncharacterized protein</fullName>
    </submittedName>
</protein>
<organism evidence="2">
    <name type="scientific">Arundo donax</name>
    <name type="common">Giant reed</name>
    <name type="synonym">Donax arundinaceus</name>
    <dbReference type="NCBI Taxonomy" id="35708"/>
    <lineage>
        <taxon>Eukaryota</taxon>
        <taxon>Viridiplantae</taxon>
        <taxon>Streptophyta</taxon>
        <taxon>Embryophyta</taxon>
        <taxon>Tracheophyta</taxon>
        <taxon>Spermatophyta</taxon>
        <taxon>Magnoliopsida</taxon>
        <taxon>Liliopsida</taxon>
        <taxon>Poales</taxon>
        <taxon>Poaceae</taxon>
        <taxon>PACMAD clade</taxon>
        <taxon>Arundinoideae</taxon>
        <taxon>Arundineae</taxon>
        <taxon>Arundo</taxon>
    </lineage>
</organism>
<name>A0A0A9HTJ4_ARUDO</name>
<sequence>MKQFVDRNQYNVHRYDDSRGSKHQQSDHCDGISTLFAEENREGVMEHQEKHQNYSDYATVDYTLRS</sequence>
<feature type="compositionally biased region" description="Basic and acidic residues" evidence="1">
    <location>
        <begin position="13"/>
        <end position="30"/>
    </location>
</feature>
<dbReference type="AlphaFoldDB" id="A0A0A9HTJ4"/>
<evidence type="ECO:0000313" key="2">
    <source>
        <dbReference type="EMBL" id="JAE38201.1"/>
    </source>
</evidence>
<reference evidence="2" key="2">
    <citation type="journal article" date="2015" name="Data Brief">
        <title>Shoot transcriptome of the giant reed, Arundo donax.</title>
        <authorList>
            <person name="Barrero R.A."/>
            <person name="Guerrero F.D."/>
            <person name="Moolhuijzen P."/>
            <person name="Goolsby J.A."/>
            <person name="Tidwell J."/>
            <person name="Bellgard S.E."/>
            <person name="Bellgard M.I."/>
        </authorList>
    </citation>
    <scope>NUCLEOTIDE SEQUENCE</scope>
    <source>
        <tissue evidence="2">Shoot tissue taken approximately 20 cm above the soil surface</tissue>
    </source>
</reference>
<feature type="region of interest" description="Disordered" evidence="1">
    <location>
        <begin position="1"/>
        <end position="30"/>
    </location>
</feature>
<feature type="compositionally biased region" description="Polar residues" evidence="1">
    <location>
        <begin position="1"/>
        <end position="11"/>
    </location>
</feature>